<dbReference type="RefSeq" id="WP_165093776.1">
    <property type="nucleotide sequence ID" value="NZ_JAAKGU010000001.1"/>
</dbReference>
<gene>
    <name evidence="1" type="ORF">G5B47_02090</name>
</gene>
<dbReference type="EMBL" id="JAAKGU010000001">
    <property type="protein sequence ID" value="NGM81197.1"/>
    <property type="molecule type" value="Genomic_DNA"/>
</dbReference>
<keyword evidence="2" id="KW-1185">Reference proteome</keyword>
<evidence type="ECO:0000313" key="2">
    <source>
        <dbReference type="Proteomes" id="UP000480151"/>
    </source>
</evidence>
<dbReference type="AlphaFoldDB" id="A0A6M1PDA5"/>
<evidence type="ECO:0000313" key="1">
    <source>
        <dbReference type="EMBL" id="NGM81197.1"/>
    </source>
</evidence>
<reference evidence="1 2" key="1">
    <citation type="submission" date="2020-02" db="EMBL/GenBank/DDBJ databases">
        <authorList>
            <person name="Gao J."/>
            <person name="Sun J."/>
        </authorList>
    </citation>
    <scope>NUCLEOTIDE SEQUENCE [LARGE SCALE GENOMIC DNA]</scope>
    <source>
        <strain evidence="1 2">7124</strain>
    </source>
</reference>
<proteinExistence type="predicted"/>
<protein>
    <submittedName>
        <fullName evidence="1">Uncharacterized protein</fullName>
    </submittedName>
</protein>
<dbReference type="Proteomes" id="UP000480151">
    <property type="component" value="Unassembled WGS sequence"/>
</dbReference>
<accession>A0A6M1PDA5</accession>
<name>A0A6M1PDA5_9BACL</name>
<comment type="caution">
    <text evidence="1">The sequence shown here is derived from an EMBL/GenBank/DDBJ whole genome shotgun (WGS) entry which is preliminary data.</text>
</comment>
<sequence>MAVTVEDANTYITANCIDIDDWTSADEAKKLRIVNVASRDLARYYSQYMIPDAAVYEFANVLAAVYSDTTGIAQKGVISTSVGGKVSVNFKDSAVTGPGGSTRRFVPQAAIDLIGAENGVTLSKRGVKWTVM</sequence>
<organism evidence="1 2">
    <name type="scientific">Paenibacillus apii</name>
    <dbReference type="NCBI Taxonomy" id="1850370"/>
    <lineage>
        <taxon>Bacteria</taxon>
        <taxon>Bacillati</taxon>
        <taxon>Bacillota</taxon>
        <taxon>Bacilli</taxon>
        <taxon>Bacillales</taxon>
        <taxon>Paenibacillaceae</taxon>
        <taxon>Paenibacillus</taxon>
    </lineage>
</organism>